<dbReference type="PANTHER" id="PTHR10194:SF150">
    <property type="entry name" value="RAS-GAP DOMAIN-CONTAINING PROTEIN"/>
    <property type="match status" value="1"/>
</dbReference>
<accession>A0A1L0ATK3</accession>
<dbReference type="AlphaFoldDB" id="A0A1L0ATK3"/>
<gene>
    <name evidence="3" type="ORF">HGUI_00090</name>
</gene>
<dbReference type="OrthoDB" id="775356at2759"/>
<dbReference type="SMART" id="SM00323">
    <property type="entry name" value="RasGAP"/>
    <property type="match status" value="1"/>
</dbReference>
<dbReference type="PANTHER" id="PTHR10194">
    <property type="entry name" value="RAS GTPASE-ACTIVATING PROTEINS"/>
    <property type="match status" value="1"/>
</dbReference>
<reference evidence="4" key="1">
    <citation type="submission" date="2016-11" db="EMBL/GenBank/DDBJ databases">
        <authorList>
            <person name="Guldener U."/>
        </authorList>
    </citation>
    <scope>NUCLEOTIDE SEQUENCE [LARGE SCALE GENOMIC DNA]</scope>
</reference>
<dbReference type="EMBL" id="FQNF01000001">
    <property type="protein sequence ID" value="SGZ37890.1"/>
    <property type="molecule type" value="Genomic_DNA"/>
</dbReference>
<evidence type="ECO:0000259" key="2">
    <source>
        <dbReference type="PROSITE" id="PS50018"/>
    </source>
</evidence>
<dbReference type="Proteomes" id="UP000183365">
    <property type="component" value="Unassembled WGS sequence"/>
</dbReference>
<dbReference type="Pfam" id="PF00616">
    <property type="entry name" value="RasGAP"/>
    <property type="match status" value="1"/>
</dbReference>
<feature type="domain" description="Ras-GAP" evidence="2">
    <location>
        <begin position="504"/>
        <end position="738"/>
    </location>
</feature>
<evidence type="ECO:0000313" key="3">
    <source>
        <dbReference type="EMBL" id="SGZ37890.1"/>
    </source>
</evidence>
<protein>
    <recommendedName>
        <fullName evidence="2">Ras-GAP domain-containing protein</fullName>
    </recommendedName>
</protein>
<dbReference type="InterPro" id="IPR039360">
    <property type="entry name" value="Ras_GTPase"/>
</dbReference>
<keyword evidence="4" id="KW-1185">Reference proteome</keyword>
<dbReference type="InterPro" id="IPR001936">
    <property type="entry name" value="RasGAP_dom"/>
</dbReference>
<evidence type="ECO:0000313" key="4">
    <source>
        <dbReference type="Proteomes" id="UP000183365"/>
    </source>
</evidence>
<dbReference type="InterPro" id="IPR008936">
    <property type="entry name" value="Rho_GTPase_activation_prot"/>
</dbReference>
<name>A0A1L0ATK3_9ASCO</name>
<evidence type="ECO:0000256" key="1">
    <source>
        <dbReference type="ARBA" id="ARBA00022468"/>
    </source>
</evidence>
<dbReference type="Gene3D" id="1.10.506.10">
    <property type="entry name" value="GTPase Activation - p120gap, domain 1"/>
    <property type="match status" value="1"/>
</dbReference>
<dbReference type="VEuPathDB" id="FungiDB:HGUI_00090"/>
<sequence>MIGNTSISSNATINEQTPITPYVSGSEGTPYDKYDVYRMIESFVKRTKIKHHSEHPSYETMYLNSQKVEICKYNNIPNWTIQELTINDGIIEPLDNLDLSKYTFRLLRDFTDLSVVFPEAQIKHVTFPSGNEYTDVPFFCLIKKSETRVEKAIFIRALFRDVFMKLFTQFAFWTNMGRVGVLEKYHIGNNHKILDDNLKKVNYLTIPCKAKILDEPHWNDIQLSLSSDEQKMTFLFKDNSKDFEITIAYFMRSEINECDPSLTGTKRNVIKFEVLPELRQKYNLESLSWFKENNIPNKFMIEFDSLYNFLNMLFVLKENSQQEVLSESINKKNKMTLKHEINLNVIEANFTASNMYTSPIYVEVCMHDSVFAKTTPVESSYGQLFWRENFTFKTDSNLTQIILKLRLSSNDSVLGLIELNDYILFNKEYRVSPKEVKLPVFFSNNSSEHKPRLIGEILLSFKHDWHFVQQPVQYYAICDLFRSINMQSLVDYLYKENQIDNDSIIFEIGKSILNIQCSYNREREFLNLIIEKEINDTIETLIVRKTTLSKDKTNKPSNNNHIFNSLFRGNSLVTKILESYFEEVGTEYLFIIFQPILQKIYTDNLNLEMDSKKLSKAFKDNESSEFIEKLLDHNYHKLCEYLNEFWNAIYKSTMDLPQVIKTQLKFIRTNLELFTVHDISEKELNHLIVNCISSFLFLRFFIPIILNPKMFHIVRVSPNETQRRTLTLISKILLNLSTQTMFGIKDPYLNRFNDFIKSKQTEVYDYYDKVTERVLDFTPKKFDYLVWRNDITLLYKYETDSVEYQCSRFIDLIIENDLNSKSFIGENKFLYDVKEIVYNENVIVGFPRNLKSHDLLSITSNKPQEFTFSKSKAHRRKSTYEIGQLLFENDAGTQVESDFQESMFELLGIDDQETGVKSKRASKLEVDSSNCFSKNLSAHNNDISEVFSECHALYSKKLRTLKELQSKDIYKENLLNYLREQLFPNLVADMNQRTIALKDIALSETYDRRFKRLIFESDIVAEDLLGSYIVYGDKSRKSRHSQGRKYKAVGVEAKETNSSTKMITRSISRFFSKKSHS</sequence>
<keyword evidence="1" id="KW-0343">GTPase activation</keyword>
<organism evidence="3 4">
    <name type="scientific">Hanseniaspora guilliermondii</name>
    <dbReference type="NCBI Taxonomy" id="56406"/>
    <lineage>
        <taxon>Eukaryota</taxon>
        <taxon>Fungi</taxon>
        <taxon>Dikarya</taxon>
        <taxon>Ascomycota</taxon>
        <taxon>Saccharomycotina</taxon>
        <taxon>Saccharomycetes</taxon>
        <taxon>Saccharomycodales</taxon>
        <taxon>Saccharomycodaceae</taxon>
        <taxon>Hanseniaspora</taxon>
    </lineage>
</organism>
<dbReference type="PROSITE" id="PS50018">
    <property type="entry name" value="RAS_GTPASE_ACTIV_2"/>
    <property type="match status" value="1"/>
</dbReference>
<proteinExistence type="predicted"/>
<dbReference type="SUPFAM" id="SSF48350">
    <property type="entry name" value="GTPase activation domain, GAP"/>
    <property type="match status" value="1"/>
</dbReference>
<dbReference type="GO" id="GO:0005096">
    <property type="term" value="F:GTPase activator activity"/>
    <property type="evidence" value="ECO:0007669"/>
    <property type="project" value="UniProtKB-KW"/>
</dbReference>